<dbReference type="RefSeq" id="WP_188706958.1">
    <property type="nucleotide sequence ID" value="NZ_BMIG01000002.1"/>
</dbReference>
<protein>
    <submittedName>
        <fullName evidence="3">FAD-binding monooxygenase</fullName>
    </submittedName>
</protein>
<dbReference type="GO" id="GO:0008688">
    <property type="term" value="F:3-(3-hydroxyphenyl)propionate hydroxylase activity"/>
    <property type="evidence" value="ECO:0007669"/>
    <property type="project" value="TreeGrafter"/>
</dbReference>
<evidence type="ECO:0000313" key="3">
    <source>
        <dbReference type="EMBL" id="GGA90171.1"/>
    </source>
</evidence>
<sequence>MTQPVYDVAIVGFGPTGAVAAALLGRRGIRTFICDRQREVYDKPRAIALDHEIMRVFQALRLADELTAFMEPFTDSLFYGVDGTLIKRMSTVAPPYPMAYPPSLVFTQPLVEEVLRRHVGGLAGVTVALGQSVTGLQQADDHATLSLCHETGATSTVQARYVIACDGASSTVRGLAGLELQDLGFDEPWLVVDVLVNERGLAKLPALSAQYCEPQRPCSYIIGPGNHRRWEISINEGEDPQHLATPEGTWPLLARWITPDDATLWRQASYRFHALVAKEWRAGRVFLAGDAAHQQPPFLGQGMCQGMRDVANLCWKLDAVLTGKSPESLLDSYGPERKTHVTELTSRIKHIGQLIGERDPAAARARDQNLLAQAGGVVNPTPRQDVQPSIAGTQTAASCLAAQKHGANGTLFPQPWILRPAGRVRLDHLAGSDWRLVLAADAGDAVRTSAQGLADDKPLTLVDMADPAWPEADQVVAVWMARHQCHAALVRPDHYVFGVASSATDLDALAAEWARHLLPARTLQAA</sequence>
<comment type="caution">
    <text evidence="3">The sequence shown here is derived from an EMBL/GenBank/DDBJ whole genome shotgun (WGS) entry which is preliminary data.</text>
</comment>
<reference evidence="3" key="1">
    <citation type="journal article" date="2014" name="Int. J. Syst. Evol. Microbiol.">
        <title>Complete genome sequence of Corynebacterium casei LMG S-19264T (=DSM 44701T), isolated from a smear-ripened cheese.</title>
        <authorList>
            <consortium name="US DOE Joint Genome Institute (JGI-PGF)"/>
            <person name="Walter F."/>
            <person name="Albersmeier A."/>
            <person name="Kalinowski J."/>
            <person name="Ruckert C."/>
        </authorList>
    </citation>
    <scope>NUCLEOTIDE SEQUENCE</scope>
    <source>
        <strain evidence="3">CGMCC 1.15322</strain>
    </source>
</reference>
<gene>
    <name evidence="3" type="ORF">GCM10011496_08800</name>
</gene>
<dbReference type="SUPFAM" id="SSF51905">
    <property type="entry name" value="FAD/NAD(P)-binding domain"/>
    <property type="match status" value="1"/>
</dbReference>
<dbReference type="PANTHER" id="PTHR43476">
    <property type="entry name" value="3-(3-HYDROXY-PHENYL)PROPIONATE/3-HYDROXYCINNAMIC ACID HYDROXYLASE"/>
    <property type="match status" value="1"/>
</dbReference>
<evidence type="ECO:0000313" key="4">
    <source>
        <dbReference type="Proteomes" id="UP000620596"/>
    </source>
</evidence>
<dbReference type="GO" id="GO:0071949">
    <property type="term" value="F:FAD binding"/>
    <property type="evidence" value="ECO:0007669"/>
    <property type="project" value="InterPro"/>
</dbReference>
<dbReference type="InterPro" id="IPR036188">
    <property type="entry name" value="FAD/NAD-bd_sf"/>
</dbReference>
<dbReference type="Gene3D" id="3.30.70.2450">
    <property type="match status" value="1"/>
</dbReference>
<dbReference type="Gene3D" id="3.40.30.120">
    <property type="match status" value="1"/>
</dbReference>
<name>A0A916WEB9_9BURK</name>
<dbReference type="InterPro" id="IPR050631">
    <property type="entry name" value="PheA/TfdB_FAD_monoxygenase"/>
</dbReference>
<organism evidence="3 4">
    <name type="scientific">Polaromonas eurypsychrophila</name>
    <dbReference type="NCBI Taxonomy" id="1614635"/>
    <lineage>
        <taxon>Bacteria</taxon>
        <taxon>Pseudomonadati</taxon>
        <taxon>Pseudomonadota</taxon>
        <taxon>Betaproteobacteria</taxon>
        <taxon>Burkholderiales</taxon>
        <taxon>Comamonadaceae</taxon>
        <taxon>Polaromonas</taxon>
    </lineage>
</organism>
<keyword evidence="4" id="KW-1185">Reference proteome</keyword>
<evidence type="ECO:0000256" key="1">
    <source>
        <dbReference type="ARBA" id="ARBA00023002"/>
    </source>
</evidence>
<proteinExistence type="predicted"/>
<dbReference type="InterPro" id="IPR002938">
    <property type="entry name" value="FAD-bd"/>
</dbReference>
<keyword evidence="3" id="KW-0503">Monooxygenase</keyword>
<dbReference type="PANTHER" id="PTHR43476:SF3">
    <property type="entry name" value="FAD-BINDING MONOOXYGENASE"/>
    <property type="match status" value="1"/>
</dbReference>
<dbReference type="Pfam" id="PF01494">
    <property type="entry name" value="FAD_binding_3"/>
    <property type="match status" value="1"/>
</dbReference>
<feature type="domain" description="FAD-binding" evidence="2">
    <location>
        <begin position="6"/>
        <end position="346"/>
    </location>
</feature>
<dbReference type="Gene3D" id="3.50.50.60">
    <property type="entry name" value="FAD/NAD(P)-binding domain"/>
    <property type="match status" value="1"/>
</dbReference>
<dbReference type="GO" id="GO:0019622">
    <property type="term" value="P:3-(3-hydroxy)phenylpropionate catabolic process"/>
    <property type="evidence" value="ECO:0007669"/>
    <property type="project" value="TreeGrafter"/>
</dbReference>
<dbReference type="PRINTS" id="PR00420">
    <property type="entry name" value="RNGMNOXGNASE"/>
</dbReference>
<dbReference type="Proteomes" id="UP000620596">
    <property type="component" value="Unassembled WGS sequence"/>
</dbReference>
<dbReference type="EMBL" id="BMIG01000002">
    <property type="protein sequence ID" value="GGA90171.1"/>
    <property type="molecule type" value="Genomic_DNA"/>
</dbReference>
<keyword evidence="1" id="KW-0560">Oxidoreductase</keyword>
<evidence type="ECO:0000259" key="2">
    <source>
        <dbReference type="Pfam" id="PF01494"/>
    </source>
</evidence>
<dbReference type="AlphaFoldDB" id="A0A916WEB9"/>
<accession>A0A916WEB9</accession>
<dbReference type="NCBIfam" id="NF004829">
    <property type="entry name" value="PRK06183.1-3"/>
    <property type="match status" value="1"/>
</dbReference>
<reference evidence="3" key="2">
    <citation type="submission" date="2020-09" db="EMBL/GenBank/DDBJ databases">
        <authorList>
            <person name="Sun Q."/>
            <person name="Zhou Y."/>
        </authorList>
    </citation>
    <scope>NUCLEOTIDE SEQUENCE</scope>
    <source>
        <strain evidence="3">CGMCC 1.15322</strain>
    </source>
</reference>